<sequence length="292" mass="31177">MTDSSSPTQPPSEAEAVPTCFRHPKRETYVRCVRCDRPICPDCMVQASVGFHCVECVAKGNREVRQARTPFGGKPTTHPYVTWGIIGLILVGFVVQQLLGGTVTARFSMWGGGLVYNGQWERLLTSAFLHANIMHLLFNGFAMYLLGPPLERWLGHVRFLALWVLSAVGGSVLSALVDPAQASVGASGAIFGIFGAILILGRRMRLDIRFVVGLLVVNLLITFLVPGIAWTAHIGGLASGIVLAAAYAYLPVGVAAGDRGRAQTITHTAAVAGYALVLAAILVWWLVALTGA</sequence>
<keyword evidence="4" id="KW-0378">Hydrolase</keyword>
<evidence type="ECO:0000256" key="4">
    <source>
        <dbReference type="ARBA" id="ARBA00022801"/>
    </source>
</evidence>
<evidence type="ECO:0000313" key="10">
    <source>
        <dbReference type="Proteomes" id="UP001500908"/>
    </source>
</evidence>
<evidence type="ECO:0000256" key="6">
    <source>
        <dbReference type="ARBA" id="ARBA00023136"/>
    </source>
</evidence>
<dbReference type="InterPro" id="IPR035952">
    <property type="entry name" value="Rhomboid-like_sf"/>
</dbReference>
<evidence type="ECO:0000256" key="5">
    <source>
        <dbReference type="ARBA" id="ARBA00022989"/>
    </source>
</evidence>
<evidence type="ECO:0000256" key="7">
    <source>
        <dbReference type="SAM" id="Phobius"/>
    </source>
</evidence>
<feature type="transmembrane region" description="Helical" evidence="7">
    <location>
        <begin position="183"/>
        <end position="201"/>
    </location>
</feature>
<dbReference type="InterPro" id="IPR022764">
    <property type="entry name" value="Peptidase_S54_rhomboid_dom"/>
</dbReference>
<dbReference type="SUPFAM" id="SSF144091">
    <property type="entry name" value="Rhomboid-like"/>
    <property type="match status" value="1"/>
</dbReference>
<protein>
    <submittedName>
        <fullName evidence="9">Rhomboid family intramembrane serine protease</fullName>
    </submittedName>
</protein>
<dbReference type="Gene3D" id="1.20.1540.10">
    <property type="entry name" value="Rhomboid-like"/>
    <property type="match status" value="1"/>
</dbReference>
<evidence type="ECO:0000313" key="9">
    <source>
        <dbReference type="EMBL" id="GAA3738971.1"/>
    </source>
</evidence>
<evidence type="ECO:0000256" key="2">
    <source>
        <dbReference type="ARBA" id="ARBA00009045"/>
    </source>
</evidence>
<feature type="domain" description="Peptidase S54 rhomboid" evidence="8">
    <location>
        <begin position="118"/>
        <end position="247"/>
    </location>
</feature>
<comment type="subcellular location">
    <subcellularLocation>
        <location evidence="1">Membrane</location>
        <topology evidence="1">Multi-pass membrane protein</topology>
    </subcellularLocation>
</comment>
<feature type="transmembrane region" description="Helical" evidence="7">
    <location>
        <begin position="80"/>
        <end position="99"/>
    </location>
</feature>
<comment type="similarity">
    <text evidence="2">Belongs to the peptidase S54 family.</text>
</comment>
<gene>
    <name evidence="9" type="ORF">GCM10022402_18550</name>
</gene>
<keyword evidence="9" id="KW-0645">Protease</keyword>
<feature type="transmembrane region" description="Helical" evidence="7">
    <location>
        <begin position="236"/>
        <end position="256"/>
    </location>
</feature>
<dbReference type="Proteomes" id="UP001500908">
    <property type="component" value="Unassembled WGS sequence"/>
</dbReference>
<keyword evidence="6 7" id="KW-0472">Membrane</keyword>
<feature type="transmembrane region" description="Helical" evidence="7">
    <location>
        <begin position="159"/>
        <end position="177"/>
    </location>
</feature>
<name>A0ABP7FIB2_9ACTN</name>
<dbReference type="InterPro" id="IPR050925">
    <property type="entry name" value="Rhomboid_protease_S54"/>
</dbReference>
<comment type="caution">
    <text evidence="9">The sequence shown here is derived from an EMBL/GenBank/DDBJ whole genome shotgun (WGS) entry which is preliminary data.</text>
</comment>
<proteinExistence type="inferred from homology"/>
<dbReference type="GO" id="GO:0008233">
    <property type="term" value="F:peptidase activity"/>
    <property type="evidence" value="ECO:0007669"/>
    <property type="project" value="UniProtKB-KW"/>
</dbReference>
<dbReference type="RefSeq" id="WP_344969625.1">
    <property type="nucleotide sequence ID" value="NZ_BAABDD010000006.1"/>
</dbReference>
<evidence type="ECO:0000256" key="1">
    <source>
        <dbReference type="ARBA" id="ARBA00004141"/>
    </source>
</evidence>
<accession>A0ABP7FIB2</accession>
<feature type="transmembrane region" description="Helical" evidence="7">
    <location>
        <begin position="127"/>
        <end position="147"/>
    </location>
</feature>
<evidence type="ECO:0000259" key="8">
    <source>
        <dbReference type="Pfam" id="PF01694"/>
    </source>
</evidence>
<evidence type="ECO:0000256" key="3">
    <source>
        <dbReference type="ARBA" id="ARBA00022692"/>
    </source>
</evidence>
<keyword evidence="5 7" id="KW-1133">Transmembrane helix</keyword>
<feature type="transmembrane region" description="Helical" evidence="7">
    <location>
        <begin position="208"/>
        <end position="230"/>
    </location>
</feature>
<dbReference type="GO" id="GO:0006508">
    <property type="term" value="P:proteolysis"/>
    <property type="evidence" value="ECO:0007669"/>
    <property type="project" value="UniProtKB-KW"/>
</dbReference>
<keyword evidence="3 7" id="KW-0812">Transmembrane</keyword>
<dbReference type="PANTHER" id="PTHR43731:SF14">
    <property type="entry name" value="PRESENILIN-ASSOCIATED RHOMBOID-LIKE PROTEIN, MITOCHONDRIAL"/>
    <property type="match status" value="1"/>
</dbReference>
<dbReference type="SUPFAM" id="SSF57845">
    <property type="entry name" value="B-box zinc-binding domain"/>
    <property type="match status" value="1"/>
</dbReference>
<keyword evidence="10" id="KW-1185">Reference proteome</keyword>
<reference evidence="10" key="1">
    <citation type="journal article" date="2019" name="Int. J. Syst. Evol. Microbiol.">
        <title>The Global Catalogue of Microorganisms (GCM) 10K type strain sequencing project: providing services to taxonomists for standard genome sequencing and annotation.</title>
        <authorList>
            <consortium name="The Broad Institute Genomics Platform"/>
            <consortium name="The Broad Institute Genome Sequencing Center for Infectious Disease"/>
            <person name="Wu L."/>
            <person name="Ma J."/>
        </authorList>
    </citation>
    <scope>NUCLEOTIDE SEQUENCE [LARGE SCALE GENOMIC DNA]</scope>
    <source>
        <strain evidence="10">JCM 17137</strain>
    </source>
</reference>
<dbReference type="PANTHER" id="PTHR43731">
    <property type="entry name" value="RHOMBOID PROTEASE"/>
    <property type="match status" value="1"/>
</dbReference>
<feature type="transmembrane region" description="Helical" evidence="7">
    <location>
        <begin position="268"/>
        <end position="287"/>
    </location>
</feature>
<dbReference type="Pfam" id="PF01694">
    <property type="entry name" value="Rhomboid"/>
    <property type="match status" value="1"/>
</dbReference>
<dbReference type="EMBL" id="BAABDD010000006">
    <property type="protein sequence ID" value="GAA3738971.1"/>
    <property type="molecule type" value="Genomic_DNA"/>
</dbReference>
<organism evidence="9 10">
    <name type="scientific">Salinactinospora qingdaonensis</name>
    <dbReference type="NCBI Taxonomy" id="702744"/>
    <lineage>
        <taxon>Bacteria</taxon>
        <taxon>Bacillati</taxon>
        <taxon>Actinomycetota</taxon>
        <taxon>Actinomycetes</taxon>
        <taxon>Streptosporangiales</taxon>
        <taxon>Nocardiopsidaceae</taxon>
        <taxon>Salinactinospora</taxon>
    </lineage>
</organism>